<dbReference type="OrthoDB" id="4074030at2759"/>
<dbReference type="PANTHER" id="PTHR36784">
    <property type="entry name" value="HISTONE-LYSINE N-METHYLTRANSFERASE"/>
    <property type="match status" value="1"/>
</dbReference>
<organism evidence="2 3">
    <name type="scientific">Lachancea mirantina</name>
    <dbReference type="NCBI Taxonomy" id="1230905"/>
    <lineage>
        <taxon>Eukaryota</taxon>
        <taxon>Fungi</taxon>
        <taxon>Dikarya</taxon>
        <taxon>Ascomycota</taxon>
        <taxon>Saccharomycotina</taxon>
        <taxon>Saccharomycetes</taxon>
        <taxon>Saccharomycetales</taxon>
        <taxon>Saccharomycetaceae</taxon>
        <taxon>Lachancea</taxon>
    </lineage>
</organism>
<proteinExistence type="predicted"/>
<evidence type="ECO:0000256" key="1">
    <source>
        <dbReference type="SAM" id="Phobius"/>
    </source>
</evidence>
<feature type="transmembrane region" description="Helical" evidence="1">
    <location>
        <begin position="51"/>
        <end position="69"/>
    </location>
</feature>
<keyword evidence="3" id="KW-1185">Reference proteome</keyword>
<dbReference type="PANTHER" id="PTHR36784:SF1">
    <property type="entry name" value="HISTONE-LYSINE N-METHYLTRANSFERASE"/>
    <property type="match status" value="1"/>
</dbReference>
<feature type="transmembrane region" description="Helical" evidence="1">
    <location>
        <begin position="126"/>
        <end position="142"/>
    </location>
</feature>
<name>A0A1G4J8P9_9SACH</name>
<keyword evidence="1" id="KW-1133">Transmembrane helix</keyword>
<protein>
    <submittedName>
        <fullName evidence="2">LAMI_0D00496g1_1</fullName>
    </submittedName>
</protein>
<evidence type="ECO:0000313" key="3">
    <source>
        <dbReference type="Proteomes" id="UP000191024"/>
    </source>
</evidence>
<reference evidence="2 3" key="1">
    <citation type="submission" date="2016-03" db="EMBL/GenBank/DDBJ databases">
        <authorList>
            <person name="Devillers H."/>
        </authorList>
    </citation>
    <scope>NUCLEOTIDE SEQUENCE [LARGE SCALE GENOMIC DNA]</scope>
    <source>
        <strain evidence="2">CBS 11717</strain>
    </source>
</reference>
<dbReference type="EMBL" id="LT598463">
    <property type="protein sequence ID" value="SCU86118.1"/>
    <property type="molecule type" value="Genomic_DNA"/>
</dbReference>
<dbReference type="AlphaFoldDB" id="A0A1G4J8P9"/>
<keyword evidence="1" id="KW-0812">Transmembrane</keyword>
<gene>
    <name evidence="2" type="ORF">LAMI_0D00496G</name>
</gene>
<feature type="transmembrane region" description="Helical" evidence="1">
    <location>
        <begin position="89"/>
        <end position="105"/>
    </location>
</feature>
<dbReference type="Proteomes" id="UP000191024">
    <property type="component" value="Chromosome D"/>
</dbReference>
<evidence type="ECO:0000313" key="2">
    <source>
        <dbReference type="EMBL" id="SCU86118.1"/>
    </source>
</evidence>
<accession>A0A1G4J8P9</accession>
<keyword evidence="1" id="KW-0472">Membrane</keyword>
<sequence>MSRARKIDKQLLWGAENSSGNDDGDAFHPLDEDEQDEIVDRLAVRSSVSNFRAVQILSILFLLCSGAFLMTFTKIRKLEQEEGQMKQQLLFSVISIICSLMNLRYKIVREIKVAEKIRFRITSHQINISNLILLSFLAWSAIDGSKMKLVTFLLFVPHMLFAVSCIVNSFIDKLAGELDNLRGLKYKFKSA</sequence>
<feature type="transmembrane region" description="Helical" evidence="1">
    <location>
        <begin position="148"/>
        <end position="171"/>
    </location>
</feature>
<dbReference type="STRING" id="1230905.A0A1G4J8P9"/>